<dbReference type="GO" id="GO:0006083">
    <property type="term" value="P:acetate metabolic process"/>
    <property type="evidence" value="ECO:0007669"/>
    <property type="project" value="InterPro"/>
</dbReference>
<gene>
    <name evidence="4" type="ORF">NB640_00480</name>
</gene>
<evidence type="ECO:0000313" key="5">
    <source>
        <dbReference type="Proteomes" id="UP001156215"/>
    </source>
</evidence>
<protein>
    <submittedName>
        <fullName evidence="4">Propionyl-CoA--succinate CoA transferase</fullName>
    </submittedName>
</protein>
<proteinExistence type="inferred from homology"/>
<feature type="domain" description="Acetyl-CoA hydrolase/transferase N-terminal" evidence="2">
    <location>
        <begin position="17"/>
        <end position="221"/>
    </location>
</feature>
<dbReference type="RefSeq" id="WP_269309187.1">
    <property type="nucleotide sequence ID" value="NZ_CP098242.1"/>
</dbReference>
<keyword evidence="5" id="KW-1185">Reference proteome</keyword>
<evidence type="ECO:0000259" key="3">
    <source>
        <dbReference type="Pfam" id="PF13336"/>
    </source>
</evidence>
<name>A0A9E9P3G1_9BURK</name>
<dbReference type="InterPro" id="IPR046433">
    <property type="entry name" value="ActCoA_hydro"/>
</dbReference>
<evidence type="ECO:0000313" key="4">
    <source>
        <dbReference type="EMBL" id="WAW10185.1"/>
    </source>
</evidence>
<dbReference type="InterPro" id="IPR026888">
    <property type="entry name" value="AcetylCoA_hyd_C"/>
</dbReference>
<dbReference type="Gene3D" id="3.40.1080.10">
    <property type="entry name" value="Glutaconate Coenzyme A-transferase"/>
    <property type="match status" value="1"/>
</dbReference>
<dbReference type="InterPro" id="IPR038460">
    <property type="entry name" value="AcetylCoA_hyd_C_sf"/>
</dbReference>
<dbReference type="GO" id="GO:0008775">
    <property type="term" value="F:acetate CoA-transferase activity"/>
    <property type="evidence" value="ECO:0007669"/>
    <property type="project" value="InterPro"/>
</dbReference>
<accession>A0A9E9P3G1</accession>
<dbReference type="GO" id="GO:0003986">
    <property type="term" value="F:acetyl-CoA hydrolase activity"/>
    <property type="evidence" value="ECO:0007669"/>
    <property type="project" value="TreeGrafter"/>
</dbReference>
<comment type="similarity">
    <text evidence="1">Belongs to the acetyl-CoA hydrolase/transferase family.</text>
</comment>
<dbReference type="Gene3D" id="3.40.1080.20">
    <property type="entry name" value="Acetyl-CoA hydrolase/transferase C-terminal domain"/>
    <property type="match status" value="1"/>
</dbReference>
<dbReference type="InterPro" id="IPR037171">
    <property type="entry name" value="NagB/RpiA_transferase-like"/>
</dbReference>
<dbReference type="InterPro" id="IPR003702">
    <property type="entry name" value="ActCoA_hydro_N"/>
</dbReference>
<dbReference type="KEGG" id="ovb:NB640_00480"/>
<sequence length="501" mass="54587">MDQEKVKKRIRYPGLDSKIMSAAQAAEFIKDGMVVGMSGFTRAGDPKQIPFEFAKIAEGGKRKIYLMTGASLGADVDGAMARADAISKRTPFMSDRDMRAAINQGRIPYYDLNLGDLAPMIRRKQLPDPDIAVVEATAITEDGIVIPTSSCGSTDVFLEKGKQILLEINMAVPDGFEGVHDCYIPQTRNMPAPAAIPIMDVMDRAGSIGYKIDPSKIVGIVLTNQLDSASENVLADPAQDAMATNLRNFFLSEIKAGRMTESLFPLQAGVGSVANAGLWGLLEGPFQGLTMWSEVLQDSTWDLLDSGRMTFATGTSITVSPKKTEEVYGNWDRYKDKVCIRPIYITNSAEIIKRINLIAVNTAMDVDIYGNVNSTNIAGSNMMNGIGGSGDFAVNAHTTIFLTRAASPDGRLSRVLPMVPHVDHNEHNVDIIITDLGIADLRGLSPRERAAKIIAISSPDYKPALEEYFRLACERGGHTPHILEKAFEFFENQRKTGSMKG</sequence>
<dbReference type="PANTHER" id="PTHR43609:SF1">
    <property type="entry name" value="ACETYL-COA HYDROLASE"/>
    <property type="match status" value="1"/>
</dbReference>
<reference evidence="4" key="1">
    <citation type="journal article" date="2022" name="Front. Microbiol.">
        <title>New perspectives on an old grouping: The genomic and phenotypic variability of Oxalobacter formigenes and the implications for calcium oxalate stone prevention.</title>
        <authorList>
            <person name="Chmiel J.A."/>
            <person name="Carr C."/>
            <person name="Stuivenberg G.A."/>
            <person name="Venema R."/>
            <person name="Chanyi R.M."/>
            <person name="Al K.F."/>
            <person name="Giguere D."/>
            <person name="Say H."/>
            <person name="Akouris P.P."/>
            <person name="Dominguez Romero S.A."/>
            <person name="Kwong A."/>
            <person name="Tai V."/>
            <person name="Koval S.F."/>
            <person name="Razvi H."/>
            <person name="Bjazevic J."/>
            <person name="Burton J.P."/>
        </authorList>
    </citation>
    <scope>NUCLEOTIDE SEQUENCE</scope>
    <source>
        <strain evidence="4">WoOx3</strain>
    </source>
</reference>
<dbReference type="PANTHER" id="PTHR43609">
    <property type="entry name" value="ACETYL-COA HYDROLASE"/>
    <property type="match status" value="1"/>
</dbReference>
<evidence type="ECO:0000256" key="1">
    <source>
        <dbReference type="ARBA" id="ARBA00009632"/>
    </source>
</evidence>
<dbReference type="Pfam" id="PF02550">
    <property type="entry name" value="AcetylCoA_hydro"/>
    <property type="match status" value="1"/>
</dbReference>
<dbReference type="EMBL" id="CP098242">
    <property type="protein sequence ID" value="WAW10185.1"/>
    <property type="molecule type" value="Genomic_DNA"/>
</dbReference>
<feature type="domain" description="Acetyl-CoA hydrolase/transferase C-terminal" evidence="3">
    <location>
        <begin position="325"/>
        <end position="468"/>
    </location>
</feature>
<dbReference type="Pfam" id="PF13336">
    <property type="entry name" value="AcetylCoA_hyd_C"/>
    <property type="match status" value="1"/>
</dbReference>
<dbReference type="SUPFAM" id="SSF100950">
    <property type="entry name" value="NagB/RpiA/CoA transferase-like"/>
    <property type="match status" value="2"/>
</dbReference>
<dbReference type="AlphaFoldDB" id="A0A9E9P3G1"/>
<dbReference type="Proteomes" id="UP001156215">
    <property type="component" value="Chromosome"/>
</dbReference>
<evidence type="ECO:0000259" key="2">
    <source>
        <dbReference type="Pfam" id="PF02550"/>
    </source>
</evidence>
<organism evidence="4 5">
    <name type="scientific">Oxalobacter vibrioformis</name>
    <dbReference type="NCBI Taxonomy" id="933080"/>
    <lineage>
        <taxon>Bacteria</taxon>
        <taxon>Pseudomonadati</taxon>
        <taxon>Pseudomonadota</taxon>
        <taxon>Betaproteobacteria</taxon>
        <taxon>Burkholderiales</taxon>
        <taxon>Oxalobacteraceae</taxon>
        <taxon>Oxalobacter</taxon>
    </lineage>
</organism>
<keyword evidence="4" id="KW-0808">Transferase</keyword>